<dbReference type="GO" id="GO:0005524">
    <property type="term" value="F:ATP binding"/>
    <property type="evidence" value="ECO:0007669"/>
    <property type="project" value="UniProtKB-KW"/>
</dbReference>
<evidence type="ECO:0000313" key="10">
    <source>
        <dbReference type="EMBL" id="ANO50942.1"/>
    </source>
</evidence>
<evidence type="ECO:0000313" key="11">
    <source>
        <dbReference type="Proteomes" id="UP000092695"/>
    </source>
</evidence>
<dbReference type="InterPro" id="IPR004358">
    <property type="entry name" value="Sig_transdc_His_kin-like_C"/>
</dbReference>
<dbReference type="SMART" id="SM00065">
    <property type="entry name" value="GAF"/>
    <property type="match status" value="1"/>
</dbReference>
<evidence type="ECO:0000259" key="9">
    <source>
        <dbReference type="PROSITE" id="PS50109"/>
    </source>
</evidence>
<dbReference type="Gene3D" id="1.10.287.130">
    <property type="match status" value="1"/>
</dbReference>
<dbReference type="GO" id="GO:0000155">
    <property type="term" value="F:phosphorelay sensor kinase activity"/>
    <property type="evidence" value="ECO:0007669"/>
    <property type="project" value="InterPro"/>
</dbReference>
<feature type="domain" description="Histidine kinase" evidence="9">
    <location>
        <begin position="475"/>
        <end position="678"/>
    </location>
</feature>
<feature type="transmembrane region" description="Helical" evidence="8">
    <location>
        <begin position="187"/>
        <end position="207"/>
    </location>
</feature>
<dbReference type="Proteomes" id="UP000092695">
    <property type="component" value="Chromosome"/>
</dbReference>
<dbReference type="SMART" id="SM00387">
    <property type="entry name" value="HATPase_c"/>
    <property type="match status" value="1"/>
</dbReference>
<feature type="transmembrane region" description="Helical" evidence="8">
    <location>
        <begin position="95"/>
        <end position="112"/>
    </location>
</feature>
<keyword evidence="11" id="KW-1185">Reference proteome</keyword>
<dbReference type="InterPro" id="IPR036890">
    <property type="entry name" value="HATPase_C_sf"/>
</dbReference>
<dbReference type="InterPro" id="IPR029016">
    <property type="entry name" value="GAF-like_dom_sf"/>
</dbReference>
<dbReference type="Gene3D" id="3.30.565.10">
    <property type="entry name" value="Histidine kinase-like ATPase, C-terminal domain"/>
    <property type="match status" value="1"/>
</dbReference>
<keyword evidence="8" id="KW-0812">Transmembrane</keyword>
<feature type="transmembrane region" description="Helical" evidence="8">
    <location>
        <begin position="223"/>
        <end position="248"/>
    </location>
</feature>
<dbReference type="EC" id="2.7.13.3" evidence="2"/>
<dbReference type="KEGG" id="woc:BA177_06735"/>
<dbReference type="Gene3D" id="3.30.450.40">
    <property type="match status" value="1"/>
</dbReference>
<dbReference type="PROSITE" id="PS50109">
    <property type="entry name" value="HIS_KIN"/>
    <property type="match status" value="1"/>
</dbReference>
<keyword evidence="5" id="KW-0547">Nucleotide-binding</keyword>
<reference evidence="10 11" key="1">
    <citation type="submission" date="2016-06" db="EMBL/GenBank/DDBJ databases">
        <title>Complete genome sequence of a deep-branching marine Gamma Proteobacterium Woeseia oceani type strain XK5.</title>
        <authorList>
            <person name="Mu D."/>
            <person name="Du Z."/>
        </authorList>
    </citation>
    <scope>NUCLEOTIDE SEQUENCE [LARGE SCALE GENOMIC DNA]</scope>
    <source>
        <strain evidence="10 11">XK5</strain>
    </source>
</reference>
<evidence type="ECO:0000256" key="5">
    <source>
        <dbReference type="ARBA" id="ARBA00022741"/>
    </source>
</evidence>
<dbReference type="InterPro" id="IPR003594">
    <property type="entry name" value="HATPase_dom"/>
</dbReference>
<feature type="transmembrane region" description="Helical" evidence="8">
    <location>
        <begin position="254"/>
        <end position="275"/>
    </location>
</feature>
<feature type="transmembrane region" description="Helical" evidence="8">
    <location>
        <begin position="6"/>
        <end position="27"/>
    </location>
</feature>
<feature type="transmembrane region" description="Helical" evidence="8">
    <location>
        <begin position="124"/>
        <end position="143"/>
    </location>
</feature>
<keyword evidence="7" id="KW-0067">ATP-binding</keyword>
<dbReference type="SUPFAM" id="SSF55874">
    <property type="entry name" value="ATPase domain of HSP90 chaperone/DNA topoisomerase II/histidine kinase"/>
    <property type="match status" value="1"/>
</dbReference>
<proteinExistence type="predicted"/>
<dbReference type="PRINTS" id="PR00344">
    <property type="entry name" value="BCTRLSENSOR"/>
</dbReference>
<keyword evidence="6" id="KW-0418">Kinase</keyword>
<dbReference type="SUPFAM" id="SSF55781">
    <property type="entry name" value="GAF domain-like"/>
    <property type="match status" value="1"/>
</dbReference>
<keyword evidence="4" id="KW-0808">Transferase</keyword>
<dbReference type="InterPro" id="IPR014265">
    <property type="entry name" value="XrtA/PrsK"/>
</dbReference>
<keyword evidence="8" id="KW-1133">Transmembrane helix</keyword>
<protein>
    <recommendedName>
        <fullName evidence="2">histidine kinase</fullName>
        <ecNumber evidence="2">2.7.13.3</ecNumber>
    </recommendedName>
</protein>
<dbReference type="PANTHER" id="PTHR44936:SF10">
    <property type="entry name" value="SENSOR PROTEIN RSTB"/>
    <property type="match status" value="1"/>
</dbReference>
<keyword evidence="8" id="KW-0472">Membrane</keyword>
<evidence type="ECO:0000256" key="4">
    <source>
        <dbReference type="ARBA" id="ARBA00022679"/>
    </source>
</evidence>
<keyword evidence="3" id="KW-0597">Phosphoprotein</keyword>
<dbReference type="PANTHER" id="PTHR44936">
    <property type="entry name" value="SENSOR PROTEIN CREC"/>
    <property type="match status" value="1"/>
</dbReference>
<dbReference type="CDD" id="cd00082">
    <property type="entry name" value="HisKA"/>
    <property type="match status" value="1"/>
</dbReference>
<dbReference type="OrthoDB" id="9785691at2"/>
<evidence type="ECO:0000256" key="7">
    <source>
        <dbReference type="ARBA" id="ARBA00022840"/>
    </source>
</evidence>
<dbReference type="InterPro" id="IPR050980">
    <property type="entry name" value="2C_sensor_his_kinase"/>
</dbReference>
<dbReference type="STRING" id="1548547.BA177_06735"/>
<dbReference type="InterPro" id="IPR005467">
    <property type="entry name" value="His_kinase_dom"/>
</dbReference>
<comment type="catalytic activity">
    <reaction evidence="1">
        <text>ATP + protein L-histidine = ADP + protein N-phospho-L-histidine.</text>
        <dbReference type="EC" id="2.7.13.3"/>
    </reaction>
</comment>
<evidence type="ECO:0000256" key="6">
    <source>
        <dbReference type="ARBA" id="ARBA00022777"/>
    </source>
</evidence>
<evidence type="ECO:0000256" key="1">
    <source>
        <dbReference type="ARBA" id="ARBA00000085"/>
    </source>
</evidence>
<dbReference type="NCBIfam" id="TIGR02916">
    <property type="entry name" value="PEP_his_kin"/>
    <property type="match status" value="1"/>
</dbReference>
<name>A0A193LEK7_9GAMM</name>
<evidence type="ECO:0000256" key="2">
    <source>
        <dbReference type="ARBA" id="ARBA00012438"/>
    </source>
</evidence>
<dbReference type="AlphaFoldDB" id="A0A193LEK7"/>
<organism evidence="10 11">
    <name type="scientific">Woeseia oceani</name>
    <dbReference type="NCBI Taxonomy" id="1548547"/>
    <lineage>
        <taxon>Bacteria</taxon>
        <taxon>Pseudomonadati</taxon>
        <taxon>Pseudomonadota</taxon>
        <taxon>Gammaproteobacteria</taxon>
        <taxon>Woeseiales</taxon>
        <taxon>Woeseiaceae</taxon>
        <taxon>Woeseia</taxon>
    </lineage>
</organism>
<dbReference type="InterPro" id="IPR003018">
    <property type="entry name" value="GAF"/>
</dbReference>
<dbReference type="EMBL" id="CP016268">
    <property type="protein sequence ID" value="ANO50942.1"/>
    <property type="molecule type" value="Genomic_DNA"/>
</dbReference>
<dbReference type="RefSeq" id="WP_068614526.1">
    <property type="nucleotide sequence ID" value="NZ_CP016268.1"/>
</dbReference>
<feature type="transmembrane region" description="Helical" evidence="8">
    <location>
        <begin position="62"/>
        <end position="83"/>
    </location>
</feature>
<dbReference type="InterPro" id="IPR003661">
    <property type="entry name" value="HisK_dim/P_dom"/>
</dbReference>
<feature type="transmembrane region" description="Helical" evidence="8">
    <location>
        <begin position="34"/>
        <end position="56"/>
    </location>
</feature>
<dbReference type="Pfam" id="PF02518">
    <property type="entry name" value="HATPase_c"/>
    <property type="match status" value="1"/>
</dbReference>
<dbReference type="Pfam" id="PF13492">
    <property type="entry name" value="GAF_3"/>
    <property type="match status" value="1"/>
</dbReference>
<evidence type="ECO:0000256" key="3">
    <source>
        <dbReference type="ARBA" id="ARBA00022553"/>
    </source>
</evidence>
<feature type="transmembrane region" description="Helical" evidence="8">
    <location>
        <begin position="155"/>
        <end position="175"/>
    </location>
</feature>
<evidence type="ECO:0000256" key="8">
    <source>
        <dbReference type="SAM" id="Phobius"/>
    </source>
</evidence>
<accession>A0A193LEK7</accession>
<dbReference type="GO" id="GO:0005886">
    <property type="term" value="C:plasma membrane"/>
    <property type="evidence" value="ECO:0007669"/>
    <property type="project" value="UniProtKB-SubCell"/>
</dbReference>
<gene>
    <name evidence="10" type="ORF">BA177_06735</name>
</gene>
<sequence>MIAFGAISYGLVGAMYLVLAILLFTNWRGHRAGAYLAIASLVSTLWASSLALQFASDSVAPMLLFLAEVARGAAWLAFLAYLAGQAGISPGTRRTAHFVWLAVLCAGLYVWIESIALSRAGNISFVLNYGGLAISLVGLILLEQLFRNATPASRNYLKMLVLGVGGIFAYDMFLYSQGVLFAVNDTATWIARGAVNLLFVPLIAMAVRRSREWGLQIFVSRQVVFYTTTLTTVGLYLLLMSFGGYLLLEFGGTWGSVARIMFFAGAALVLFVLLFSSTMRARLKVILNKHFYRNKYDYREEWMRLVSTLANFEDSSTRQIVVKAMAQIVDSPAGVLWMLDDDERVYRRAASLDYDGPVSDIAVDDPLIQFIKKDGWLIDFGEFRRIPEMYSGLELPEWLAPHSRAWLIVPLVSRQQLLGMIMLCEPQVVPTLNYEDRDLLKTVGSHIGVHLAQEKSDSLLVQAVQFAAYNRLTAFLMHDLNNLIAQQSLIVENAKRYRDNPDFVNDAFETIASGVTRMRKVIDHLNQRSADNPKEKIELGKLIMQVTSHCEDRQPVPVARVGDRPVWISGDRDRVFMALTHAIRNAQDATPDDGEITATLESTDGKAVITITDTGCGMDEQFIRERLFKPFDSTKGTRGMGIGAYQIRETIRALGGDVAVRSAPNEGSSFVFSLVRSN</sequence>